<dbReference type="PIRSF" id="PIRSF006728">
    <property type="entry name" value="CinA"/>
    <property type="match status" value="1"/>
</dbReference>
<reference evidence="3 4" key="1">
    <citation type="submission" date="2019-07" db="EMBL/GenBank/DDBJ databases">
        <title>Genomic Encyclopedia of Type Strains, Phase I: the one thousand microbial genomes (KMG-I) project.</title>
        <authorList>
            <person name="Kyrpides N."/>
        </authorList>
    </citation>
    <scope>NUCLEOTIDE SEQUENCE [LARGE SCALE GENOMIC DNA]</scope>
    <source>
        <strain evidence="3 4">DSM 13558</strain>
    </source>
</reference>
<dbReference type="SUPFAM" id="SSF142433">
    <property type="entry name" value="CinA-like"/>
    <property type="match status" value="1"/>
</dbReference>
<dbReference type="InterPro" id="IPR008135">
    <property type="entry name" value="Competence-induced_CinA"/>
</dbReference>
<accession>A0A562J3X0</accession>
<dbReference type="AlphaFoldDB" id="A0A562J3X0"/>
<dbReference type="HAMAP" id="MF_00226_B">
    <property type="entry name" value="CinA_B"/>
    <property type="match status" value="1"/>
</dbReference>
<dbReference type="Pfam" id="PF00994">
    <property type="entry name" value="MoCF_biosynth"/>
    <property type="match status" value="1"/>
</dbReference>
<dbReference type="NCBIfam" id="TIGR00200">
    <property type="entry name" value="cinA_nterm"/>
    <property type="match status" value="1"/>
</dbReference>
<organism evidence="3 4">
    <name type="scientific">Sedimentibacter saalensis</name>
    <dbReference type="NCBI Taxonomy" id="130788"/>
    <lineage>
        <taxon>Bacteria</taxon>
        <taxon>Bacillati</taxon>
        <taxon>Bacillota</taxon>
        <taxon>Tissierellia</taxon>
        <taxon>Sedimentibacter</taxon>
    </lineage>
</organism>
<keyword evidence="4" id="KW-1185">Reference proteome</keyword>
<dbReference type="NCBIfam" id="TIGR00199">
    <property type="entry name" value="PncC_domain"/>
    <property type="match status" value="1"/>
</dbReference>
<dbReference type="Gene3D" id="3.90.950.20">
    <property type="entry name" value="CinA-like"/>
    <property type="match status" value="1"/>
</dbReference>
<dbReference type="Proteomes" id="UP000315343">
    <property type="component" value="Unassembled WGS sequence"/>
</dbReference>
<evidence type="ECO:0000313" key="4">
    <source>
        <dbReference type="Proteomes" id="UP000315343"/>
    </source>
</evidence>
<dbReference type="Gene3D" id="3.40.980.10">
    <property type="entry name" value="MoaB/Mog-like domain"/>
    <property type="match status" value="1"/>
</dbReference>
<dbReference type="SMART" id="SM00852">
    <property type="entry name" value="MoCF_biosynth"/>
    <property type="match status" value="1"/>
</dbReference>
<dbReference type="InterPro" id="IPR036425">
    <property type="entry name" value="MoaB/Mog-like_dom_sf"/>
</dbReference>
<evidence type="ECO:0000313" key="3">
    <source>
        <dbReference type="EMBL" id="TWH77911.1"/>
    </source>
</evidence>
<dbReference type="NCBIfam" id="NF001813">
    <property type="entry name" value="PRK00549.1"/>
    <property type="match status" value="1"/>
</dbReference>
<dbReference type="PANTHER" id="PTHR13939:SF0">
    <property type="entry name" value="NMN AMIDOHYDROLASE-LIKE PROTEIN YFAY"/>
    <property type="match status" value="1"/>
</dbReference>
<dbReference type="CDD" id="cd00885">
    <property type="entry name" value="cinA"/>
    <property type="match status" value="1"/>
</dbReference>
<comment type="caution">
    <text evidence="3">The sequence shown here is derived from an EMBL/GenBank/DDBJ whole genome shotgun (WGS) entry which is preliminary data.</text>
</comment>
<dbReference type="InterPro" id="IPR041424">
    <property type="entry name" value="CinA_KH"/>
</dbReference>
<sequence length="419" mass="45787">MNAEILCVGTELLHGDIVNTNAQYISKKLAEIAIDVHYQSVVGDNPGRIKKGFDIGFSRADIVICTGGLGPTQDDITKEALAEYFNVEMVYDENSYEHVKEMYSRFRKDFPKNNMRQAYFPKGSIILNNANGTANACILKGEDSEGNIKIGILLPGPPKEMEPLMDNEVIPYLKQFSNQVVYGEKLVVVNIGESAAEEMILDIIENQTNPTIAPYASAGKVIFRITAKADSKEKCMELIEPVKEELISRFGKNNAYVTETGKVEDKTAELLIEKNITIATAESCTGGMVASRLISYPGISKVFMEGFVTYSNEAKMNTLQVKRETLERFGAVSEETAKEMAYGAAQAAGTDISVSTTGVAGPDGGTEEKPVGLVYICVYYKGKFNVLKIKNTGSREIIRDRAATSALDLVRSSIEGNGQ</sequence>
<dbReference type="EMBL" id="VLKH01000011">
    <property type="protein sequence ID" value="TWH77911.1"/>
    <property type="molecule type" value="Genomic_DNA"/>
</dbReference>
<comment type="similarity">
    <text evidence="1">Belongs to the CinA family.</text>
</comment>
<dbReference type="PANTHER" id="PTHR13939">
    <property type="entry name" value="NICOTINAMIDE-NUCLEOTIDE AMIDOHYDROLASE PNCC"/>
    <property type="match status" value="1"/>
</dbReference>
<evidence type="ECO:0000259" key="2">
    <source>
        <dbReference type="SMART" id="SM00852"/>
    </source>
</evidence>
<dbReference type="RefSeq" id="WP_145085738.1">
    <property type="nucleotide sequence ID" value="NZ_VLKH01000011.1"/>
</dbReference>
<dbReference type="Pfam" id="PF18146">
    <property type="entry name" value="CinA_KH"/>
    <property type="match status" value="1"/>
</dbReference>
<gene>
    <name evidence="1" type="primary">cinA</name>
    <name evidence="3" type="ORF">LY60_03099</name>
</gene>
<dbReference type="Pfam" id="PF02464">
    <property type="entry name" value="CinA"/>
    <property type="match status" value="1"/>
</dbReference>
<dbReference type="Gene3D" id="3.30.70.2860">
    <property type="match status" value="1"/>
</dbReference>
<protein>
    <recommendedName>
        <fullName evidence="1">Putative competence-damage inducible protein</fullName>
    </recommendedName>
</protein>
<evidence type="ECO:0000256" key="1">
    <source>
        <dbReference type="HAMAP-Rule" id="MF_00226"/>
    </source>
</evidence>
<dbReference type="OrthoDB" id="9801454at2"/>
<dbReference type="InterPro" id="IPR008136">
    <property type="entry name" value="CinA_C"/>
</dbReference>
<dbReference type="SUPFAM" id="SSF53218">
    <property type="entry name" value="Molybdenum cofactor biosynthesis proteins"/>
    <property type="match status" value="1"/>
</dbReference>
<dbReference type="InterPro" id="IPR050101">
    <property type="entry name" value="CinA"/>
</dbReference>
<feature type="domain" description="MoaB/Mog" evidence="2">
    <location>
        <begin position="4"/>
        <end position="176"/>
    </location>
</feature>
<dbReference type="NCBIfam" id="TIGR00177">
    <property type="entry name" value="molyb_syn"/>
    <property type="match status" value="1"/>
</dbReference>
<proteinExistence type="inferred from homology"/>
<name>A0A562J3X0_9FIRM</name>
<dbReference type="InterPro" id="IPR036653">
    <property type="entry name" value="CinA-like_C"/>
</dbReference>
<dbReference type="InterPro" id="IPR001453">
    <property type="entry name" value="MoaB/Mog_dom"/>
</dbReference>